<evidence type="ECO:0000256" key="6">
    <source>
        <dbReference type="ARBA" id="ARBA00022606"/>
    </source>
</evidence>
<dbReference type="SMART" id="SM00091">
    <property type="entry name" value="PAS"/>
    <property type="match status" value="2"/>
</dbReference>
<evidence type="ECO:0000256" key="14">
    <source>
        <dbReference type="ARBA" id="ARBA00022991"/>
    </source>
</evidence>
<dbReference type="GO" id="GO:0004673">
    <property type="term" value="F:protein histidine kinase activity"/>
    <property type="evidence" value="ECO:0007669"/>
    <property type="project" value="UniProtKB-EC"/>
</dbReference>
<evidence type="ECO:0000256" key="5">
    <source>
        <dbReference type="ARBA" id="ARBA00022553"/>
    </source>
</evidence>
<dbReference type="GO" id="GO:0009881">
    <property type="term" value="F:photoreceptor activity"/>
    <property type="evidence" value="ECO:0007669"/>
    <property type="project" value="UniProtKB-KW"/>
</dbReference>
<dbReference type="FunFam" id="3.30.450.20:FF:000099">
    <property type="entry name" value="Sensory box sensor histidine kinase"/>
    <property type="match status" value="1"/>
</dbReference>
<evidence type="ECO:0000256" key="8">
    <source>
        <dbReference type="ARBA" id="ARBA00022643"/>
    </source>
</evidence>
<dbReference type="SMART" id="SM00911">
    <property type="entry name" value="HWE_HK"/>
    <property type="match status" value="1"/>
</dbReference>
<evidence type="ECO:0000256" key="16">
    <source>
        <dbReference type="ARBA" id="ARBA00023170"/>
    </source>
</evidence>
<evidence type="ECO:0000256" key="13">
    <source>
        <dbReference type="ARBA" id="ARBA00022840"/>
    </source>
</evidence>
<name>A0A838BU00_9HYPH</name>
<dbReference type="CDD" id="cd00130">
    <property type="entry name" value="PAS"/>
    <property type="match status" value="2"/>
</dbReference>
<keyword evidence="8" id="KW-0288">FMN</keyword>
<dbReference type="Gene3D" id="3.30.565.10">
    <property type="entry name" value="Histidine kinase-like ATPase, C-terminal domain"/>
    <property type="match status" value="1"/>
</dbReference>
<evidence type="ECO:0000256" key="12">
    <source>
        <dbReference type="ARBA" id="ARBA00022777"/>
    </source>
</evidence>
<reference evidence="19 20" key="1">
    <citation type="submission" date="2020-07" db="EMBL/GenBank/DDBJ databases">
        <title>Draft genome and description of Microvirga mediterraneensis Marseille-Q2068 sp. nov.</title>
        <authorList>
            <person name="Boxberger M."/>
        </authorList>
    </citation>
    <scope>NUCLEOTIDE SEQUENCE [LARGE SCALE GENOMIC DNA]</scope>
    <source>
        <strain evidence="19 20">Marseille-Q2068</strain>
    </source>
</reference>
<proteinExistence type="predicted"/>
<dbReference type="PROSITE" id="PS50113">
    <property type="entry name" value="PAC"/>
    <property type="match status" value="2"/>
</dbReference>
<comment type="catalytic activity">
    <reaction evidence="1">
        <text>ATP + protein L-histidine = ADP + protein N-phospho-L-histidine.</text>
        <dbReference type="EC" id="2.7.13.3"/>
    </reaction>
</comment>
<comment type="caution">
    <text evidence="19">The sequence shown here is derived from an EMBL/GenBank/DDBJ whole genome shotgun (WGS) entry which is preliminary data.</text>
</comment>
<dbReference type="SUPFAM" id="SSF55785">
    <property type="entry name" value="PYP-like sensor domain (PAS domain)"/>
    <property type="match status" value="2"/>
</dbReference>
<evidence type="ECO:0000313" key="20">
    <source>
        <dbReference type="Proteomes" id="UP000572984"/>
    </source>
</evidence>
<dbReference type="InterPro" id="IPR013767">
    <property type="entry name" value="PAS_fold"/>
</dbReference>
<evidence type="ECO:0000313" key="19">
    <source>
        <dbReference type="EMBL" id="MBA1159334.1"/>
    </source>
</evidence>
<dbReference type="EMBL" id="JACDXJ010000003">
    <property type="protein sequence ID" value="MBA1159334.1"/>
    <property type="molecule type" value="Genomic_DNA"/>
</dbReference>
<keyword evidence="9" id="KW-0808">Transferase</keyword>
<feature type="domain" description="PAC" evidence="18">
    <location>
        <begin position="220"/>
        <end position="272"/>
    </location>
</feature>
<dbReference type="GO" id="GO:0005524">
    <property type="term" value="F:ATP binding"/>
    <property type="evidence" value="ECO:0007669"/>
    <property type="project" value="UniProtKB-KW"/>
</dbReference>
<evidence type="ECO:0000259" key="17">
    <source>
        <dbReference type="PROSITE" id="PS50112"/>
    </source>
</evidence>
<keyword evidence="14" id="KW-0157">Chromophore</keyword>
<dbReference type="EC" id="2.7.13.3" evidence="2"/>
<dbReference type="InterPro" id="IPR001610">
    <property type="entry name" value="PAC"/>
</dbReference>
<evidence type="ECO:0000256" key="15">
    <source>
        <dbReference type="ARBA" id="ARBA00023026"/>
    </source>
</evidence>
<dbReference type="PROSITE" id="PS50112">
    <property type="entry name" value="PAS"/>
    <property type="match status" value="2"/>
</dbReference>
<keyword evidence="11" id="KW-0547">Nucleotide-binding</keyword>
<dbReference type="PANTHER" id="PTHR41523:SF8">
    <property type="entry name" value="ETHYLENE RESPONSE SENSOR PROTEIN"/>
    <property type="match status" value="1"/>
</dbReference>
<sequence>MNDESLLSAATERDQSAEIAAVVAKHAADAIFLMDAAGRITFANPAAERMFGWTQSELLERNLHDALHHHYPDGRPYPKEECPVAQSYRAGEPLTGHEDVFFRKDGSPIDVSCSNAPIVRNGVVTGSVLTIQDISARKAAEEALAESEARFRALAEVIPQLVWSTRPDGYCDYLNAKWAEYTGVPVERHYGTGWLDVVHPADRDPTSKAWALFVQGSAPYDIEYRLRSKDGDYQWFQARASAQRNEEGEIVRIFGTSTNISDLKAAEERQHLMTRELHHRVKNTLATVQAIIGSTARQATSIEEFYHRVTDRIVSLARTHTMLVNNEWGGATVEDLFRAELAAYDEAPKGRVQLEGPRVKLSAEVALALGMAAHELTTNAVKYGALSTPYGRVKVRWSLKEGHDHCLVLEWIESGGPPVHEPARKGFGTLLLERVLGRQLNGHVKIDYAPEGVHVWVEAPLLSGPSPEPDAASSRRRVRDV</sequence>
<dbReference type="Gene3D" id="3.30.450.20">
    <property type="entry name" value="PAS domain"/>
    <property type="match status" value="2"/>
</dbReference>
<feature type="domain" description="PAS" evidence="17">
    <location>
        <begin position="147"/>
        <end position="217"/>
    </location>
</feature>
<keyword evidence="4" id="KW-0600">Photoreceptor protein</keyword>
<dbReference type="InterPro" id="IPR011102">
    <property type="entry name" value="Sig_transdc_His_kinase_HWE"/>
</dbReference>
<feature type="domain" description="PAS" evidence="17">
    <location>
        <begin position="15"/>
        <end position="68"/>
    </location>
</feature>
<dbReference type="AlphaFoldDB" id="A0A838BU00"/>
<feature type="domain" description="PAC" evidence="18">
    <location>
        <begin position="95"/>
        <end position="146"/>
    </location>
</feature>
<dbReference type="PANTHER" id="PTHR41523">
    <property type="entry name" value="TWO-COMPONENT SYSTEM SENSOR PROTEIN"/>
    <property type="match status" value="1"/>
</dbReference>
<dbReference type="RefSeq" id="WP_181054903.1">
    <property type="nucleotide sequence ID" value="NZ_JACDXJ010000003.1"/>
</dbReference>
<dbReference type="SMART" id="SM00086">
    <property type="entry name" value="PAC"/>
    <property type="match status" value="2"/>
</dbReference>
<evidence type="ECO:0000256" key="4">
    <source>
        <dbReference type="ARBA" id="ARBA00022543"/>
    </source>
</evidence>
<gene>
    <name evidence="19" type="ORF">H0S73_24980</name>
</gene>
<dbReference type="Pfam" id="PF07536">
    <property type="entry name" value="HWE_HK"/>
    <property type="match status" value="1"/>
</dbReference>
<keyword evidence="15" id="KW-0843">Virulence</keyword>
<dbReference type="Proteomes" id="UP000572984">
    <property type="component" value="Unassembled WGS sequence"/>
</dbReference>
<dbReference type="InterPro" id="IPR035965">
    <property type="entry name" value="PAS-like_dom_sf"/>
</dbReference>
<evidence type="ECO:0000256" key="2">
    <source>
        <dbReference type="ARBA" id="ARBA00012438"/>
    </source>
</evidence>
<keyword evidence="13" id="KW-0067">ATP-binding</keyword>
<keyword evidence="12" id="KW-0418">Kinase</keyword>
<evidence type="ECO:0000256" key="9">
    <source>
        <dbReference type="ARBA" id="ARBA00022679"/>
    </source>
</evidence>
<keyword evidence="20" id="KW-1185">Reference proteome</keyword>
<keyword evidence="10" id="KW-0677">Repeat</keyword>
<dbReference type="Pfam" id="PF08447">
    <property type="entry name" value="PAS_3"/>
    <property type="match status" value="1"/>
</dbReference>
<dbReference type="InterPro" id="IPR036890">
    <property type="entry name" value="HATPase_C_sf"/>
</dbReference>
<keyword evidence="16" id="KW-0675">Receptor</keyword>
<dbReference type="GO" id="GO:0006355">
    <property type="term" value="P:regulation of DNA-templated transcription"/>
    <property type="evidence" value="ECO:0007669"/>
    <property type="project" value="InterPro"/>
</dbReference>
<keyword evidence="5" id="KW-0597">Phosphoprotein</keyword>
<protein>
    <recommendedName>
        <fullName evidence="3">Blue-light-activated histidine kinase</fullName>
        <ecNumber evidence="2">2.7.13.3</ecNumber>
    </recommendedName>
</protein>
<evidence type="ECO:0000256" key="3">
    <source>
        <dbReference type="ARBA" id="ARBA00021740"/>
    </source>
</evidence>
<dbReference type="Pfam" id="PF00989">
    <property type="entry name" value="PAS"/>
    <property type="match status" value="1"/>
</dbReference>
<evidence type="ECO:0000256" key="10">
    <source>
        <dbReference type="ARBA" id="ARBA00022737"/>
    </source>
</evidence>
<evidence type="ECO:0000256" key="1">
    <source>
        <dbReference type="ARBA" id="ARBA00000085"/>
    </source>
</evidence>
<keyword evidence="6" id="KW-0716">Sensory transduction</keyword>
<organism evidence="19 20">
    <name type="scientific">Microvirga mediterraneensis</name>
    <dbReference type="NCBI Taxonomy" id="2754695"/>
    <lineage>
        <taxon>Bacteria</taxon>
        <taxon>Pseudomonadati</taxon>
        <taxon>Pseudomonadota</taxon>
        <taxon>Alphaproteobacteria</taxon>
        <taxon>Hyphomicrobiales</taxon>
        <taxon>Methylobacteriaceae</taxon>
        <taxon>Microvirga</taxon>
    </lineage>
</organism>
<dbReference type="NCBIfam" id="TIGR00229">
    <property type="entry name" value="sensory_box"/>
    <property type="match status" value="2"/>
</dbReference>
<evidence type="ECO:0000256" key="7">
    <source>
        <dbReference type="ARBA" id="ARBA00022630"/>
    </source>
</evidence>
<evidence type="ECO:0000259" key="18">
    <source>
        <dbReference type="PROSITE" id="PS50113"/>
    </source>
</evidence>
<dbReference type="InterPro" id="IPR013655">
    <property type="entry name" value="PAS_fold_3"/>
</dbReference>
<evidence type="ECO:0000256" key="11">
    <source>
        <dbReference type="ARBA" id="ARBA00022741"/>
    </source>
</evidence>
<dbReference type="InterPro" id="IPR000014">
    <property type="entry name" value="PAS"/>
</dbReference>
<keyword evidence="7" id="KW-0285">Flavoprotein</keyword>
<dbReference type="InterPro" id="IPR000700">
    <property type="entry name" value="PAS-assoc_C"/>
</dbReference>
<accession>A0A838BU00</accession>